<feature type="domain" description="At2g35280-like TPR" evidence="1">
    <location>
        <begin position="199"/>
        <end position="301"/>
    </location>
</feature>
<accession>A0A9J5ZTF7</accession>
<reference evidence="2 3" key="1">
    <citation type="submission" date="2020-09" db="EMBL/GenBank/DDBJ databases">
        <title>De no assembly of potato wild relative species, Solanum commersonii.</title>
        <authorList>
            <person name="Cho K."/>
        </authorList>
    </citation>
    <scope>NUCLEOTIDE SEQUENCE [LARGE SCALE GENOMIC DNA]</scope>
    <source>
        <strain evidence="2">LZ3.2</strain>
        <tissue evidence="2">Leaf</tissue>
    </source>
</reference>
<comment type="caution">
    <text evidence="2">The sequence shown here is derived from an EMBL/GenBank/DDBJ whole genome shotgun (WGS) entry which is preliminary data.</text>
</comment>
<evidence type="ECO:0000259" key="1">
    <source>
        <dbReference type="Pfam" id="PF23310"/>
    </source>
</evidence>
<dbReference type="PANTHER" id="PTHR33784">
    <property type="entry name" value="OS05G0482100 PROTEIN"/>
    <property type="match status" value="1"/>
</dbReference>
<dbReference type="AlphaFoldDB" id="A0A9J5ZTF7"/>
<sequence length="670" mass="78246">MEHAKSSVRGTYEHMYVVLNAYLSMLEVANPRSKMTLSLDENERFKYNTMTSNIAKSVNAMFDVERKFPVVALFDEINRRFALLFHQRRIELEIHPVPLEDSWIVPLDIIEREISPPYVDPSKSGRRRYKRCRGKKKSSKMTRSKKNYIESLLIELLIDIVERIASYSLKDLMNVRLRVLNQVANEPSVYQKLSLVNFPYRRWLIVQEAISFLEMYRVSGNLEVLYRKGVFDFFNHNDPNALGMINQATGGGHIGTSYVLAIISIFKGGESMREGLMFIANMKKVEPLKVRRCRQHLRNILGGMWVPEPHLLGERPICCIVHQPEQIARKNGWPRGSIDEDDICRELCSCDLELDYVVKFLPHTTVKKKSSKVTRSKKNYIESLQRQLLIDILERISSYSFKDLMNVRLRVLNQVASEPSVYQKVTLVDFTEYIWPCNPWSVIRKCTSFLEMCRASGNFEALYRKGVVDYFHHSNPNALEMLNQAADRGDIGASYALAIISIFKGGESMREGLMFIANMKKMKSLKIRRCRHKLRYILFGRVSEPHLLGERPICYTVHQFYHVRCELCSCDLERDEENVCNFFRWRDREDVDIRSKFIILRFVNRIKELEIDDENDPCVATYETYIATNDLYVATDSLNVATYHLYVATFDHVRHMLLQMTHKLLQITLM</sequence>
<dbReference type="Proteomes" id="UP000824120">
    <property type="component" value="Chromosome 3"/>
</dbReference>
<proteinExistence type="predicted"/>
<protein>
    <recommendedName>
        <fullName evidence="1">At2g35280-like TPR domain-containing protein</fullName>
    </recommendedName>
</protein>
<feature type="domain" description="At2g35280-like TPR" evidence="1">
    <location>
        <begin position="437"/>
        <end position="537"/>
    </location>
</feature>
<dbReference type="OrthoDB" id="1293639at2759"/>
<name>A0A9J5ZTF7_SOLCO</name>
<dbReference type="EMBL" id="JACXVP010000003">
    <property type="protein sequence ID" value="KAG5615589.1"/>
    <property type="molecule type" value="Genomic_DNA"/>
</dbReference>
<gene>
    <name evidence="2" type="ORF">H5410_015413</name>
</gene>
<dbReference type="InterPro" id="IPR040338">
    <property type="entry name" value="At1g67623-like"/>
</dbReference>
<dbReference type="PANTHER" id="PTHR33784:SF10">
    <property type="entry name" value="F-BOX PROTEIN"/>
    <property type="match status" value="1"/>
</dbReference>
<organism evidence="2 3">
    <name type="scientific">Solanum commersonii</name>
    <name type="common">Commerson's wild potato</name>
    <name type="synonym">Commerson's nightshade</name>
    <dbReference type="NCBI Taxonomy" id="4109"/>
    <lineage>
        <taxon>Eukaryota</taxon>
        <taxon>Viridiplantae</taxon>
        <taxon>Streptophyta</taxon>
        <taxon>Embryophyta</taxon>
        <taxon>Tracheophyta</taxon>
        <taxon>Spermatophyta</taxon>
        <taxon>Magnoliopsida</taxon>
        <taxon>eudicotyledons</taxon>
        <taxon>Gunneridae</taxon>
        <taxon>Pentapetalae</taxon>
        <taxon>asterids</taxon>
        <taxon>lamiids</taxon>
        <taxon>Solanales</taxon>
        <taxon>Solanaceae</taxon>
        <taxon>Solanoideae</taxon>
        <taxon>Solaneae</taxon>
        <taxon>Solanum</taxon>
    </lineage>
</organism>
<evidence type="ECO:0000313" key="3">
    <source>
        <dbReference type="Proteomes" id="UP000824120"/>
    </source>
</evidence>
<dbReference type="InterPro" id="IPR057136">
    <property type="entry name" value="At2g35280_TPR_dom"/>
</dbReference>
<keyword evidence="3" id="KW-1185">Reference proteome</keyword>
<dbReference type="Pfam" id="PF23310">
    <property type="entry name" value="TPR_27"/>
    <property type="match status" value="2"/>
</dbReference>
<evidence type="ECO:0000313" key="2">
    <source>
        <dbReference type="EMBL" id="KAG5615589.1"/>
    </source>
</evidence>